<evidence type="ECO:0000256" key="1">
    <source>
        <dbReference type="SAM" id="MobiDB-lite"/>
    </source>
</evidence>
<feature type="region of interest" description="Disordered" evidence="1">
    <location>
        <begin position="103"/>
        <end position="148"/>
    </location>
</feature>
<gene>
    <name evidence="2" type="ORF">ACFP1B_25875</name>
</gene>
<name>A0ABW1GSS6_9ACTN</name>
<dbReference type="Proteomes" id="UP001596200">
    <property type="component" value="Unassembled WGS sequence"/>
</dbReference>
<organism evidence="2 3">
    <name type="scientific">Streptomyces pulveraceus</name>
    <dbReference type="NCBI Taxonomy" id="68258"/>
    <lineage>
        <taxon>Bacteria</taxon>
        <taxon>Bacillati</taxon>
        <taxon>Actinomycetota</taxon>
        <taxon>Actinomycetes</taxon>
        <taxon>Kitasatosporales</taxon>
        <taxon>Streptomycetaceae</taxon>
        <taxon>Streptomyces</taxon>
    </lineage>
</organism>
<dbReference type="EMBL" id="JBHSPU010000022">
    <property type="protein sequence ID" value="MFC5916827.1"/>
    <property type="molecule type" value="Genomic_DNA"/>
</dbReference>
<evidence type="ECO:0000313" key="2">
    <source>
        <dbReference type="EMBL" id="MFC5916827.1"/>
    </source>
</evidence>
<proteinExistence type="predicted"/>
<feature type="region of interest" description="Disordered" evidence="1">
    <location>
        <begin position="1"/>
        <end position="24"/>
    </location>
</feature>
<sequence>MNDDPRTEDPDPLQEDPGPLQPDRAGALFVPVRPGPAGCCARLFRTPLGVRTAVAFTDERQLIRTLGQRQAWVRLAEPAVRALVAPLGVVELVVDPLLVVPGLDAAPRGQRTHRPAPAPQRARRPLRRPRAADTVRVAGTPSSPASTS</sequence>
<comment type="caution">
    <text evidence="2">The sequence shown here is derived from an EMBL/GenBank/DDBJ whole genome shotgun (WGS) entry which is preliminary data.</text>
</comment>
<dbReference type="NCBIfam" id="NF042914">
    <property type="entry name" value="SAV915_dom"/>
    <property type="match status" value="1"/>
</dbReference>
<accession>A0ABW1GSS6</accession>
<dbReference type="RefSeq" id="WP_344515687.1">
    <property type="nucleotide sequence ID" value="NZ_BAAATU010000034.1"/>
</dbReference>
<evidence type="ECO:0000313" key="3">
    <source>
        <dbReference type="Proteomes" id="UP001596200"/>
    </source>
</evidence>
<dbReference type="InterPro" id="IPR049975">
    <property type="entry name" value="SAV_915-like_dom"/>
</dbReference>
<keyword evidence="3" id="KW-1185">Reference proteome</keyword>
<protein>
    <submittedName>
        <fullName evidence="2">SAV_915 family protein</fullName>
    </submittedName>
</protein>
<reference evidence="3" key="1">
    <citation type="journal article" date="2019" name="Int. J. Syst. Evol. Microbiol.">
        <title>The Global Catalogue of Microorganisms (GCM) 10K type strain sequencing project: providing services to taxonomists for standard genome sequencing and annotation.</title>
        <authorList>
            <consortium name="The Broad Institute Genomics Platform"/>
            <consortium name="The Broad Institute Genome Sequencing Center for Infectious Disease"/>
            <person name="Wu L."/>
            <person name="Ma J."/>
        </authorList>
    </citation>
    <scope>NUCLEOTIDE SEQUENCE [LARGE SCALE GENOMIC DNA]</scope>
    <source>
        <strain evidence="3">JCM 4147</strain>
    </source>
</reference>